<dbReference type="GO" id="GO:0000323">
    <property type="term" value="C:lytic vacuole"/>
    <property type="evidence" value="ECO:0007669"/>
    <property type="project" value="UniProtKB-ARBA"/>
</dbReference>
<feature type="domain" description="ABC transporter" evidence="14">
    <location>
        <begin position="626"/>
        <end position="850"/>
    </location>
</feature>
<dbReference type="EC" id="7.6.2.3" evidence="11"/>
<evidence type="ECO:0000256" key="12">
    <source>
        <dbReference type="ARBA" id="ARBA00047523"/>
    </source>
</evidence>
<keyword evidence="7" id="KW-0547">Nucleotide-binding</keyword>
<feature type="transmembrane region" description="Helical" evidence="13">
    <location>
        <begin position="1117"/>
        <end position="1138"/>
    </location>
</feature>
<dbReference type="PROSITE" id="PS00211">
    <property type="entry name" value="ABC_TRANSPORTER_1"/>
    <property type="match status" value="2"/>
</dbReference>
<protein>
    <recommendedName>
        <fullName evidence="11">ABC-type glutathione-S-conjugate transporter</fullName>
        <ecNumber evidence="11">7.6.2.3</ecNumber>
    </recommendedName>
</protein>
<keyword evidence="9 13" id="KW-1133">Transmembrane helix</keyword>
<dbReference type="GO" id="GO:0016887">
    <property type="term" value="F:ATP hydrolysis activity"/>
    <property type="evidence" value="ECO:0007669"/>
    <property type="project" value="InterPro"/>
</dbReference>
<dbReference type="CDD" id="cd03244">
    <property type="entry name" value="ABCC_MRP_domain2"/>
    <property type="match status" value="1"/>
</dbReference>
<dbReference type="EMBL" id="WJQU01000004">
    <property type="protein sequence ID" value="KAJ6635066.1"/>
    <property type="molecule type" value="Genomic_DNA"/>
</dbReference>
<gene>
    <name evidence="16" type="primary">YCF1</name>
    <name evidence="16" type="ORF">Bhyg_13649</name>
</gene>
<comment type="catalytic activity">
    <reaction evidence="12">
        <text>leukotriene C4(in) + ATP + H2O = leukotriene C4(out) + ADP + phosphate + H(+)</text>
        <dbReference type="Rhea" id="RHEA:38963"/>
        <dbReference type="ChEBI" id="CHEBI:15377"/>
        <dbReference type="ChEBI" id="CHEBI:15378"/>
        <dbReference type="ChEBI" id="CHEBI:30616"/>
        <dbReference type="ChEBI" id="CHEBI:43474"/>
        <dbReference type="ChEBI" id="CHEBI:57973"/>
        <dbReference type="ChEBI" id="CHEBI:456216"/>
    </reaction>
    <physiologicalReaction direction="left-to-right" evidence="12">
        <dbReference type="Rhea" id="RHEA:38964"/>
    </physiologicalReaction>
</comment>
<evidence type="ECO:0000256" key="13">
    <source>
        <dbReference type="SAM" id="Phobius"/>
    </source>
</evidence>
<keyword evidence="10 13" id="KW-0472">Membrane</keyword>
<feature type="transmembrane region" description="Helical" evidence="13">
    <location>
        <begin position="61"/>
        <end position="81"/>
    </location>
</feature>
<feature type="transmembrane region" description="Helical" evidence="13">
    <location>
        <begin position="1008"/>
        <end position="1026"/>
    </location>
</feature>
<dbReference type="Gene3D" id="3.40.50.300">
    <property type="entry name" value="P-loop containing nucleotide triphosphate hydrolases"/>
    <property type="match status" value="2"/>
</dbReference>
<dbReference type="InterPro" id="IPR003593">
    <property type="entry name" value="AAA+_ATPase"/>
</dbReference>
<dbReference type="GO" id="GO:0005524">
    <property type="term" value="F:ATP binding"/>
    <property type="evidence" value="ECO:0007669"/>
    <property type="project" value="UniProtKB-KW"/>
</dbReference>
<proteinExistence type="inferred from homology"/>
<dbReference type="GO" id="GO:0005774">
    <property type="term" value="C:vacuolar membrane"/>
    <property type="evidence" value="ECO:0007669"/>
    <property type="project" value="UniProtKB-SubCell"/>
</dbReference>
<dbReference type="InterPro" id="IPR027417">
    <property type="entry name" value="P-loop_NTPase"/>
</dbReference>
<dbReference type="Gene3D" id="1.20.1560.10">
    <property type="entry name" value="ABC transporter type 1, transmembrane domain"/>
    <property type="match status" value="2"/>
</dbReference>
<dbReference type="Proteomes" id="UP001151699">
    <property type="component" value="Chromosome C"/>
</dbReference>
<comment type="subcellular location">
    <subcellularLocation>
        <location evidence="1">Vacuole membrane</location>
        <topology evidence="1">Multi-pass membrane protein</topology>
    </subcellularLocation>
</comment>
<evidence type="ECO:0000256" key="2">
    <source>
        <dbReference type="ARBA" id="ARBA00009726"/>
    </source>
</evidence>
<keyword evidence="5 13" id="KW-0812">Transmembrane</keyword>
<dbReference type="FunFam" id="1.20.1560.10:FF:000020">
    <property type="entry name" value="ABC metal ion transporter"/>
    <property type="match status" value="1"/>
</dbReference>
<dbReference type="InterPro" id="IPR003439">
    <property type="entry name" value="ABC_transporter-like_ATP-bd"/>
</dbReference>
<name>A0A9Q0RWI8_9DIPT</name>
<feature type="transmembrane region" description="Helical" evidence="13">
    <location>
        <begin position="1032"/>
        <end position="1053"/>
    </location>
</feature>
<feature type="transmembrane region" description="Helical" evidence="13">
    <location>
        <begin position="139"/>
        <end position="156"/>
    </location>
</feature>
<feature type="transmembrane region" description="Helical" evidence="13">
    <location>
        <begin position="440"/>
        <end position="459"/>
    </location>
</feature>
<dbReference type="InterPro" id="IPR017871">
    <property type="entry name" value="ABC_transporter-like_CS"/>
</dbReference>
<dbReference type="FunFam" id="3.40.50.300:FF:000074">
    <property type="entry name" value="Multidrug resistance-associated protein 5 isoform 1"/>
    <property type="match status" value="1"/>
</dbReference>
<feature type="transmembrane region" description="Helical" evidence="13">
    <location>
        <begin position="553"/>
        <end position="569"/>
    </location>
</feature>
<feature type="transmembrane region" description="Helical" evidence="13">
    <location>
        <begin position="581"/>
        <end position="600"/>
    </location>
</feature>
<dbReference type="SUPFAM" id="SSF52540">
    <property type="entry name" value="P-loop containing nucleoside triphosphate hydrolases"/>
    <property type="match status" value="2"/>
</dbReference>
<evidence type="ECO:0000256" key="4">
    <source>
        <dbReference type="ARBA" id="ARBA00022554"/>
    </source>
</evidence>
<dbReference type="Pfam" id="PF00005">
    <property type="entry name" value="ABC_tran"/>
    <property type="match status" value="2"/>
</dbReference>
<accession>A0A9Q0RWI8</accession>
<evidence type="ECO:0000256" key="10">
    <source>
        <dbReference type="ARBA" id="ARBA00023136"/>
    </source>
</evidence>
<feature type="transmembrane region" description="Helical" evidence="13">
    <location>
        <begin position="335"/>
        <end position="355"/>
    </location>
</feature>
<evidence type="ECO:0000256" key="3">
    <source>
        <dbReference type="ARBA" id="ARBA00022448"/>
    </source>
</evidence>
<dbReference type="SMART" id="SM00382">
    <property type="entry name" value="AAA"/>
    <property type="match status" value="2"/>
</dbReference>
<feature type="transmembrane region" description="Helical" evidence="13">
    <location>
        <begin position="930"/>
        <end position="960"/>
    </location>
</feature>
<comment type="similarity">
    <text evidence="2">Belongs to the ABC transporter superfamily. ABCC family. Conjugate transporter (TC 3.A.1.208) subfamily.</text>
</comment>
<evidence type="ECO:0000256" key="8">
    <source>
        <dbReference type="ARBA" id="ARBA00022840"/>
    </source>
</evidence>
<feature type="transmembrane region" description="Helical" evidence="13">
    <location>
        <begin position="294"/>
        <end position="315"/>
    </location>
</feature>
<dbReference type="FunFam" id="3.40.50.300:FF:000293">
    <property type="entry name" value="ATP binding cassette subfamily C member 1"/>
    <property type="match status" value="1"/>
</dbReference>
<keyword evidence="8" id="KW-0067">ATP-binding</keyword>
<evidence type="ECO:0000313" key="17">
    <source>
        <dbReference type="Proteomes" id="UP001151699"/>
    </source>
</evidence>
<evidence type="ECO:0000256" key="5">
    <source>
        <dbReference type="ARBA" id="ARBA00022692"/>
    </source>
</evidence>
<keyword evidence="17" id="KW-1185">Reference proteome</keyword>
<feature type="transmembrane region" description="Helical" evidence="13">
    <location>
        <begin position="23"/>
        <end position="41"/>
    </location>
</feature>
<feature type="transmembrane region" description="Helical" evidence="13">
    <location>
        <begin position="884"/>
        <end position="910"/>
    </location>
</feature>
<dbReference type="FunFam" id="1.20.1560.10:FF:000001">
    <property type="entry name" value="ATP-binding cassette subfamily C member 1"/>
    <property type="match status" value="1"/>
</dbReference>
<feature type="domain" description="ABC transmembrane type-1" evidence="15">
    <location>
        <begin position="302"/>
        <end position="570"/>
    </location>
</feature>
<dbReference type="OrthoDB" id="6500128at2759"/>
<keyword evidence="3" id="KW-0813">Transport</keyword>
<dbReference type="PANTHER" id="PTHR24223:SF443">
    <property type="entry name" value="MULTIDRUG-RESISTANCE LIKE PROTEIN 1, ISOFORM I"/>
    <property type="match status" value="1"/>
</dbReference>
<evidence type="ECO:0000313" key="16">
    <source>
        <dbReference type="EMBL" id="KAJ6635066.1"/>
    </source>
</evidence>
<feature type="transmembrane region" description="Helical" evidence="13">
    <location>
        <begin position="93"/>
        <end position="111"/>
    </location>
</feature>
<evidence type="ECO:0000256" key="9">
    <source>
        <dbReference type="ARBA" id="ARBA00022989"/>
    </source>
</evidence>
<evidence type="ECO:0000256" key="6">
    <source>
        <dbReference type="ARBA" id="ARBA00022737"/>
    </source>
</evidence>
<feature type="transmembrane region" description="Helical" evidence="13">
    <location>
        <begin position="116"/>
        <end position="133"/>
    </location>
</feature>
<keyword evidence="6" id="KW-0677">Repeat</keyword>
<evidence type="ECO:0000256" key="1">
    <source>
        <dbReference type="ARBA" id="ARBA00004128"/>
    </source>
</evidence>
<comment type="caution">
    <text evidence="16">The sequence shown here is derived from an EMBL/GenBank/DDBJ whole genome shotgun (WGS) entry which is preliminary data.</text>
</comment>
<dbReference type="InterPro" id="IPR011527">
    <property type="entry name" value="ABC1_TM_dom"/>
</dbReference>
<dbReference type="InterPro" id="IPR050173">
    <property type="entry name" value="ABC_transporter_C-like"/>
</dbReference>
<evidence type="ECO:0000256" key="11">
    <source>
        <dbReference type="ARBA" id="ARBA00024220"/>
    </source>
</evidence>
<feature type="transmembrane region" description="Helical" evidence="13">
    <location>
        <begin position="525"/>
        <end position="546"/>
    </location>
</feature>
<dbReference type="PANTHER" id="PTHR24223">
    <property type="entry name" value="ATP-BINDING CASSETTE SUB-FAMILY C"/>
    <property type="match status" value="1"/>
</dbReference>
<evidence type="ECO:0000259" key="15">
    <source>
        <dbReference type="PROSITE" id="PS50929"/>
    </source>
</evidence>
<dbReference type="GO" id="GO:0015431">
    <property type="term" value="F:ABC-type glutathione S-conjugate transporter activity"/>
    <property type="evidence" value="ECO:0007669"/>
    <property type="project" value="UniProtKB-EC"/>
</dbReference>
<dbReference type="CDD" id="cd18595">
    <property type="entry name" value="ABC_6TM_MRP1_2_3_6_D1_like"/>
    <property type="match status" value="1"/>
</dbReference>
<feature type="domain" description="ABC transporter" evidence="14">
    <location>
        <begin position="1209"/>
        <end position="1452"/>
    </location>
</feature>
<dbReference type="CDD" id="cd03250">
    <property type="entry name" value="ABCC_MRP_domain1"/>
    <property type="match status" value="1"/>
</dbReference>
<dbReference type="InterPro" id="IPR036640">
    <property type="entry name" value="ABC1_TM_sf"/>
</dbReference>
<evidence type="ECO:0000256" key="7">
    <source>
        <dbReference type="ARBA" id="ARBA00022741"/>
    </source>
</evidence>
<dbReference type="Pfam" id="PF00664">
    <property type="entry name" value="ABC_membrane"/>
    <property type="match status" value="2"/>
</dbReference>
<organism evidence="16 17">
    <name type="scientific">Pseudolycoriella hygida</name>
    <dbReference type="NCBI Taxonomy" id="35572"/>
    <lineage>
        <taxon>Eukaryota</taxon>
        <taxon>Metazoa</taxon>
        <taxon>Ecdysozoa</taxon>
        <taxon>Arthropoda</taxon>
        <taxon>Hexapoda</taxon>
        <taxon>Insecta</taxon>
        <taxon>Pterygota</taxon>
        <taxon>Neoptera</taxon>
        <taxon>Endopterygota</taxon>
        <taxon>Diptera</taxon>
        <taxon>Nematocera</taxon>
        <taxon>Sciaroidea</taxon>
        <taxon>Sciaridae</taxon>
        <taxon>Pseudolycoriella</taxon>
    </lineage>
</organism>
<dbReference type="CDD" id="cd18603">
    <property type="entry name" value="ABC_6TM_MRP1_2_3_6_D2_like"/>
    <property type="match status" value="1"/>
</dbReference>
<reference evidence="16" key="1">
    <citation type="submission" date="2022-07" db="EMBL/GenBank/DDBJ databases">
        <authorList>
            <person name="Trinca V."/>
            <person name="Uliana J.V.C."/>
            <person name="Torres T.T."/>
            <person name="Ward R.J."/>
            <person name="Monesi N."/>
        </authorList>
    </citation>
    <scope>NUCLEOTIDE SEQUENCE</scope>
    <source>
        <strain evidence="16">HSMRA1968</strain>
        <tissue evidence="16">Whole embryos</tissue>
    </source>
</reference>
<dbReference type="PROSITE" id="PS50929">
    <property type="entry name" value="ABC_TM1F"/>
    <property type="match status" value="2"/>
</dbReference>
<keyword evidence="4" id="KW-0926">Vacuole</keyword>
<sequence>MSNLSLTWVNTNPDFTECFKQTILVWVPCAFLSIFLPFDLYHRFNSRYADIPWSFLNISKFVTLFLLICLTFVDLGLMLGWRREDDTEIFDSQIVSVLVKAAIFVCSINFLTMKVYLRAEFVQVIVVFLQAIHKMKGQSTSGLLFLFWLMLVFFAIPQLRSEIENYDSENQPRTSTFVVAKVNKPSPEHSSSFINRISYEWFTSIMWKGYRRPLTEDDIFDINPENTARELIPPFDKYFAQSLEKGRRYKLFLPRRTFTKLIYDFSLREQLKKKEKVKSLRTTHGSVIPAIIKAYGLPFLHAGFLQLIIMALLFAQPFLLDELISFTIDAKTAPLWQGLLLTFSLFSVLFLSAIIHGQQLYRTSLTGMRIKTGLICAIYRKALRISIGTKKDTTVGEIVNLMSVDAQRFNEMTNFFHDVWSGPVIIGIAIWLLYRIIGVAVFAGLGVMILMIPVSGVLYSHLEKQQVGQMTVKDERVKIMNEILTGMKVLKLYAWEPSFEKLVASTRNKEMNILKKIAILNAGSYFSWTLTPFLVSIVSYVTFVLLGGKLTPNVAFVAVTLFNILQYSMGVCKNISSTSHFIIVLVPMMIAYIIQVVVSLRRINKFMNSEEINPHNVTNNPSEIALSVENGNFTWGGESTTLKNINIKIKKEKLVALVGSVGCGKTSLLSALLGEMEKIDGVVNVDGRIAYVPQQAWIQNATLQDNILFGRPLKENFYKKVIHACALTPDLEMLPAGDQTEIGERGINLSGGQKQRVALARAVYSEADIYLLDDPLSAVDSHVGKHIFSNVFDENTGLLRGKCRLLVTHAVVYLPKVSEIFVMVNGKVTENGSYPELLAQRGAFAEFLIHHIKEIDDYKRVTEKKEAASGSVGIAVYIRYFKSIGVYFCVAAIVSNALNQAASVYAHVWLSEWSTDPRATNPDDFTWRNIYIGVYVGLGGAQGARVTVLITSMIFGIGCLRAARGLHQRLLHNVMHLPMSFFDTTPSGRILNRFSTDVNVIDTVLRDFIQTWAMMAFNVLAILVVISFSTPWFLVAVVPISAIYYLIQVFFVATSRQLRHIESITLSPIYNHLSETITGQSLIRAYGEVNRFISESQAKVDHNQTMTYPSIIAARWLAIRLEIVGAVVVLFACLFAVLARDTINPATVGFSISYALQISETLSSLVSMTAEVETNIVAIERVNEYTNRQQEAPWKTVPVDPTWPQKGVVKFENFQARYREGLDLVLKGINFSVKSQEKVGIVGRTGKLSSRIAERIHVKFYFDNRSRIIEAAEGKIIIDDINIAEIGLHSLRSQLTIIPQDPVLFSGSLRMNIDPFKSYTDDAIWIALEHSHLKTFVKGLSEGLDHTIAESGENLSVGQRQLVCLARALLRKTKVLILDEATAAIDIETDELIQKTIRTQFSDCTIITIAHRLNTIMDSDRVVVLDQGQIAEYDTPKALLENKESTFCGMAKDAGITSVADSKIVDNASTNL</sequence>
<dbReference type="SUPFAM" id="SSF90123">
    <property type="entry name" value="ABC transporter transmembrane region"/>
    <property type="match status" value="2"/>
</dbReference>
<dbReference type="PROSITE" id="PS50893">
    <property type="entry name" value="ABC_TRANSPORTER_2"/>
    <property type="match status" value="2"/>
</dbReference>
<feature type="domain" description="ABC transmembrane type-1" evidence="15">
    <location>
        <begin position="890"/>
        <end position="1174"/>
    </location>
</feature>
<evidence type="ECO:0000259" key="14">
    <source>
        <dbReference type="PROSITE" id="PS50893"/>
    </source>
</evidence>